<dbReference type="SUPFAM" id="SSF52025">
    <property type="entry name" value="PA domain"/>
    <property type="match status" value="1"/>
</dbReference>
<evidence type="ECO:0000259" key="11">
    <source>
        <dbReference type="Pfam" id="PF02225"/>
    </source>
</evidence>
<evidence type="ECO:0000256" key="4">
    <source>
        <dbReference type="ARBA" id="ARBA00022729"/>
    </source>
</evidence>
<keyword evidence="2" id="KW-0134">Cell wall</keyword>
<comment type="similarity">
    <text evidence="1 8">Belongs to the peptidase S8 family.</text>
</comment>
<evidence type="ECO:0000256" key="6">
    <source>
        <dbReference type="ARBA" id="ARBA00022825"/>
    </source>
</evidence>
<dbReference type="InterPro" id="IPR046450">
    <property type="entry name" value="PA_dom_sf"/>
</dbReference>
<evidence type="ECO:0000256" key="5">
    <source>
        <dbReference type="ARBA" id="ARBA00022801"/>
    </source>
</evidence>
<comment type="caution">
    <text evidence="13">The sequence shown here is derived from an EMBL/GenBank/DDBJ whole genome shotgun (WGS) entry which is preliminary data.</text>
</comment>
<feature type="signal peptide" evidence="9">
    <location>
        <begin position="1"/>
        <end position="21"/>
    </location>
</feature>
<feature type="domain" description="PA" evidence="11">
    <location>
        <begin position="374"/>
        <end position="432"/>
    </location>
</feature>
<dbReference type="PANTHER" id="PTHR43806:SF66">
    <property type="entry name" value="SERIN ENDOPEPTIDASE"/>
    <property type="match status" value="1"/>
</dbReference>
<accession>A0A9P7TXX9</accession>
<dbReference type="GO" id="GO:0016020">
    <property type="term" value="C:membrane"/>
    <property type="evidence" value="ECO:0007669"/>
    <property type="project" value="InterPro"/>
</dbReference>
<evidence type="ECO:0000259" key="10">
    <source>
        <dbReference type="Pfam" id="PF00082"/>
    </source>
</evidence>
<dbReference type="InterPro" id="IPR003137">
    <property type="entry name" value="PA_domain"/>
</dbReference>
<dbReference type="EMBL" id="SRRH01000919">
    <property type="protein sequence ID" value="KAG6284237.1"/>
    <property type="molecule type" value="Genomic_DNA"/>
</dbReference>
<dbReference type="Pfam" id="PF00082">
    <property type="entry name" value="Peptidase_S8"/>
    <property type="match status" value="1"/>
</dbReference>
<evidence type="ECO:0000313" key="14">
    <source>
        <dbReference type="Proteomes" id="UP000707071"/>
    </source>
</evidence>
<dbReference type="InterPro" id="IPR010435">
    <property type="entry name" value="C5a/SBT2-like_Fn3"/>
</dbReference>
<evidence type="ECO:0000256" key="2">
    <source>
        <dbReference type="ARBA" id="ARBA00022512"/>
    </source>
</evidence>
<dbReference type="AlphaFoldDB" id="A0A9P7TXX9"/>
<sequence>MVRPTLITSLVAAAYAAVAVANKLPGAYIVELEDGHDHAAVLDHISGEASTRRTLDSKVFRGLSFQFHDIEAAGTRAEQIAAMPAVKKMWPVTVISKKTVGNVRVVGMPQDSKAVKRSDSLPKDNFAPHVMTQVDRLRAKGITGKGVKVAVIDGGIDYTHPALGGCFGKGCLVSFGTDLVGDDFDGYNDPVPDDDPMDNCDGHGTHVAGIIAAQQNPLGFTGAAPGVTLGAYRVFGCAEAAANDVIIDALNKAFEAGANIITTSIGMARGWSEEPWAVAASRIVERGVPVTMSAGNDGDSGLFYTSAGAEGKGVTAVASFESTEEPVISFHSSYNIDSGCEIDFRYTPGETATWGSSISMPLYATSLDYHVGDDSCKPLPANTPDLSKFLVLVRRGGCTFDDKLSNLVAKGAQYVMFYNDKADMMVVTPNDPSVVKATGMVTSEIGIDWVKLLQAGRKLTINVKPNMPSVFYLPNNVTGSTITTFSSWGPTWEMEFKPQIGAPGGYILSTYPVALGGYAVMSGTSMSCPLTAAIIALISEVRGTFDPQLMTNLLSSTAKPQLFSDGTNLYDIISPAPQQGGGLVQAYDAAYTTSLLSPSSLSFNDTEHLATKLNFTITNKGSRAVTYKLGQVASITMYTLDKDALNTMAFPNAPVKVPATLSFSQNSITLPAGHSTVVGVTAEPPAGIVDPKRLALWSGYVSINGTDGSVLSMPYQGLTGSLRKATVVAPDQAWVFHSTDITNFVRSPEGFTFVVPKAGTSTGDDDLPTVHANLVLGCKELHVDIVPVQNGTSATGNIATAKPIGQIFGMPAWLQGRGAAYYPWDGKLDSGLYAPAGHYRFVVRALRIFGDVSNPEDWDVATTQSIILEYKQ</sequence>
<dbReference type="PANTHER" id="PTHR43806">
    <property type="entry name" value="PEPTIDASE S8"/>
    <property type="match status" value="1"/>
</dbReference>
<evidence type="ECO:0000256" key="7">
    <source>
        <dbReference type="PIRSR" id="PIRSR615500-1"/>
    </source>
</evidence>
<dbReference type="CDD" id="cd07489">
    <property type="entry name" value="Peptidases_S8_5"/>
    <property type="match status" value="1"/>
</dbReference>
<feature type="active site" description="Charge relay system" evidence="7 8">
    <location>
        <position position="153"/>
    </location>
</feature>
<dbReference type="PROSITE" id="PS00138">
    <property type="entry name" value="SUBTILASE_SER"/>
    <property type="match status" value="1"/>
</dbReference>
<dbReference type="Pfam" id="PF06280">
    <property type="entry name" value="fn3_5"/>
    <property type="match status" value="1"/>
</dbReference>
<name>A0A9P7TXX9_9HYPO</name>
<dbReference type="PRINTS" id="PR00723">
    <property type="entry name" value="SUBTILISIN"/>
</dbReference>
<dbReference type="PROSITE" id="PS51892">
    <property type="entry name" value="SUBTILASE"/>
    <property type="match status" value="1"/>
</dbReference>
<dbReference type="InterPro" id="IPR050131">
    <property type="entry name" value="Peptidase_S8_subtilisin-like"/>
</dbReference>
<dbReference type="InterPro" id="IPR000209">
    <property type="entry name" value="Peptidase_S8/S53_dom"/>
</dbReference>
<evidence type="ECO:0000256" key="3">
    <source>
        <dbReference type="ARBA" id="ARBA00022670"/>
    </source>
</evidence>
<reference evidence="13 14" key="1">
    <citation type="journal article" date="2020" name="bioRxiv">
        <title>Whole genome comparisons of ergot fungi reveals the divergence and evolution of species within the genus Claviceps are the result of varying mechanisms driving genome evolution and host range expansion.</title>
        <authorList>
            <person name="Wyka S.A."/>
            <person name="Mondo S.J."/>
            <person name="Liu M."/>
            <person name="Dettman J."/>
            <person name="Nalam V."/>
            <person name="Broders K.D."/>
        </authorList>
    </citation>
    <scope>NUCLEOTIDE SEQUENCE [LARGE SCALE GENOMIC DNA]</scope>
    <source>
        <strain evidence="13 14">Clav52</strain>
    </source>
</reference>
<evidence type="ECO:0000256" key="1">
    <source>
        <dbReference type="ARBA" id="ARBA00011073"/>
    </source>
</evidence>
<gene>
    <name evidence="13" type="ORF">E4U09_008109</name>
</gene>
<feature type="active site" description="Charge relay system" evidence="7 8">
    <location>
        <position position="203"/>
    </location>
</feature>
<dbReference type="PROSITE" id="PS00137">
    <property type="entry name" value="SUBTILASE_HIS"/>
    <property type="match status" value="1"/>
</dbReference>
<feature type="chain" id="PRO_5040330404" description="Subtilisin-like serine protease" evidence="9">
    <location>
        <begin position="22"/>
        <end position="872"/>
    </location>
</feature>
<organism evidence="13 14">
    <name type="scientific">Claviceps aff. purpurea</name>
    <dbReference type="NCBI Taxonomy" id="1967640"/>
    <lineage>
        <taxon>Eukaryota</taxon>
        <taxon>Fungi</taxon>
        <taxon>Dikarya</taxon>
        <taxon>Ascomycota</taxon>
        <taxon>Pezizomycotina</taxon>
        <taxon>Sordariomycetes</taxon>
        <taxon>Hypocreomycetidae</taxon>
        <taxon>Hypocreales</taxon>
        <taxon>Clavicipitaceae</taxon>
        <taxon>Claviceps</taxon>
    </lineage>
</organism>
<keyword evidence="5 8" id="KW-0378">Hydrolase</keyword>
<keyword evidence="6 8" id="KW-0720">Serine protease</keyword>
<dbReference type="InterPro" id="IPR036852">
    <property type="entry name" value="Peptidase_S8/S53_dom_sf"/>
</dbReference>
<dbReference type="Pfam" id="PF02225">
    <property type="entry name" value="PA"/>
    <property type="match status" value="1"/>
</dbReference>
<dbReference type="InterPro" id="IPR022398">
    <property type="entry name" value="Peptidase_S8_His-AS"/>
</dbReference>
<dbReference type="GO" id="GO:0006508">
    <property type="term" value="P:proteolysis"/>
    <property type="evidence" value="ECO:0007669"/>
    <property type="project" value="UniProtKB-KW"/>
</dbReference>
<dbReference type="InterPro" id="IPR015500">
    <property type="entry name" value="Peptidase_S8_subtilisin-rel"/>
</dbReference>
<dbReference type="Gene3D" id="3.40.50.200">
    <property type="entry name" value="Peptidase S8/S53 domain"/>
    <property type="match status" value="2"/>
</dbReference>
<evidence type="ECO:0000256" key="8">
    <source>
        <dbReference type="PROSITE-ProRule" id="PRU01240"/>
    </source>
</evidence>
<proteinExistence type="inferred from homology"/>
<dbReference type="InterPro" id="IPR034187">
    <property type="entry name" value="Peptidases_S8_5"/>
</dbReference>
<evidence type="ECO:0000256" key="9">
    <source>
        <dbReference type="SAM" id="SignalP"/>
    </source>
</evidence>
<feature type="active site" description="Charge relay system" evidence="7 8">
    <location>
        <position position="525"/>
    </location>
</feature>
<feature type="domain" description="C5a peptidase/Subtilisin-like protease SBT2-like Fn3-like" evidence="12">
    <location>
        <begin position="602"/>
        <end position="715"/>
    </location>
</feature>
<evidence type="ECO:0000313" key="13">
    <source>
        <dbReference type="EMBL" id="KAG6284237.1"/>
    </source>
</evidence>
<keyword evidence="2" id="KW-0964">Secreted</keyword>
<dbReference type="GO" id="GO:0004252">
    <property type="term" value="F:serine-type endopeptidase activity"/>
    <property type="evidence" value="ECO:0007669"/>
    <property type="project" value="UniProtKB-UniRule"/>
</dbReference>
<keyword evidence="3 8" id="KW-0645">Protease</keyword>
<evidence type="ECO:0008006" key="15">
    <source>
        <dbReference type="Google" id="ProtNLM"/>
    </source>
</evidence>
<protein>
    <recommendedName>
        <fullName evidence="15">Subtilisin-like serine protease</fullName>
    </recommendedName>
</protein>
<dbReference type="Gene3D" id="3.50.30.30">
    <property type="match status" value="1"/>
</dbReference>
<keyword evidence="14" id="KW-1185">Reference proteome</keyword>
<dbReference type="SUPFAM" id="SSF52743">
    <property type="entry name" value="Subtilisin-like"/>
    <property type="match status" value="1"/>
</dbReference>
<dbReference type="Proteomes" id="UP000707071">
    <property type="component" value="Unassembled WGS sequence"/>
</dbReference>
<dbReference type="InterPro" id="IPR023828">
    <property type="entry name" value="Peptidase_S8_Ser-AS"/>
</dbReference>
<dbReference type="CDD" id="cd02124">
    <property type="entry name" value="PA_PoS1_like"/>
    <property type="match status" value="1"/>
</dbReference>
<feature type="domain" description="Peptidase S8/S53" evidence="10">
    <location>
        <begin position="144"/>
        <end position="559"/>
    </location>
</feature>
<evidence type="ECO:0000259" key="12">
    <source>
        <dbReference type="Pfam" id="PF06280"/>
    </source>
</evidence>
<keyword evidence="4 9" id="KW-0732">Signal</keyword>